<feature type="region of interest" description="Disordered" evidence="1">
    <location>
        <begin position="1"/>
        <end position="22"/>
    </location>
</feature>
<protein>
    <submittedName>
        <fullName evidence="2">Uncharacterized protein</fullName>
    </submittedName>
</protein>
<reference evidence="2" key="1">
    <citation type="submission" date="2023-06" db="EMBL/GenBank/DDBJ databases">
        <authorList>
            <consortium name="Lawrence Berkeley National Laboratory"/>
            <person name="Ahrendt S."/>
            <person name="Sahu N."/>
            <person name="Indic B."/>
            <person name="Wong-Bajracharya J."/>
            <person name="Merenyi Z."/>
            <person name="Ke H.-M."/>
            <person name="Monk M."/>
            <person name="Kocsube S."/>
            <person name="Drula E."/>
            <person name="Lipzen A."/>
            <person name="Balint B."/>
            <person name="Henrissat B."/>
            <person name="Andreopoulos B."/>
            <person name="Martin F.M."/>
            <person name="Harder C.B."/>
            <person name="Rigling D."/>
            <person name="Ford K.L."/>
            <person name="Foster G.D."/>
            <person name="Pangilinan J."/>
            <person name="Papanicolaou A."/>
            <person name="Barry K."/>
            <person name="LaButti K."/>
            <person name="Viragh M."/>
            <person name="Koriabine M."/>
            <person name="Yan M."/>
            <person name="Riley R."/>
            <person name="Champramary S."/>
            <person name="Plett K.L."/>
            <person name="Tsai I.J."/>
            <person name="Slot J."/>
            <person name="Sipos G."/>
            <person name="Plett J."/>
            <person name="Nagy L.G."/>
            <person name="Grigoriev I.V."/>
        </authorList>
    </citation>
    <scope>NUCLEOTIDE SEQUENCE</scope>
    <source>
        <strain evidence="2">HWK02</strain>
    </source>
</reference>
<evidence type="ECO:0000313" key="3">
    <source>
        <dbReference type="Proteomes" id="UP001175228"/>
    </source>
</evidence>
<gene>
    <name evidence="2" type="ORF">EDD18DRAFT_1108698</name>
</gene>
<keyword evidence="3" id="KW-1185">Reference proteome</keyword>
<proteinExistence type="predicted"/>
<organism evidence="2 3">
    <name type="scientific">Armillaria luteobubalina</name>
    <dbReference type="NCBI Taxonomy" id="153913"/>
    <lineage>
        <taxon>Eukaryota</taxon>
        <taxon>Fungi</taxon>
        <taxon>Dikarya</taxon>
        <taxon>Basidiomycota</taxon>
        <taxon>Agaricomycotina</taxon>
        <taxon>Agaricomycetes</taxon>
        <taxon>Agaricomycetidae</taxon>
        <taxon>Agaricales</taxon>
        <taxon>Marasmiineae</taxon>
        <taxon>Physalacriaceae</taxon>
        <taxon>Armillaria</taxon>
    </lineage>
</organism>
<comment type="caution">
    <text evidence="2">The sequence shown here is derived from an EMBL/GenBank/DDBJ whole genome shotgun (WGS) entry which is preliminary data.</text>
</comment>
<name>A0AA39PY17_9AGAR</name>
<evidence type="ECO:0000313" key="2">
    <source>
        <dbReference type="EMBL" id="KAK0492693.1"/>
    </source>
</evidence>
<sequence>MSHPDVESPITIQEKSLDPPTTCSSPVRLSATHFWSQETDDEHIWEYSGNDASCPPGHAFEIGDWVMPQDGPYQADAGCMISRCMWGYNVAFLPCLQLPTSSHPHYQSSLAGTSMDTELRPLSLGIGANNIKIQEGFLIMGLEQGHMSFADTVASDHLEKFLRHTHHPNSASDTTPIQDIVDQSFCRSPIPQEWHFKEGERVQIVNQMRTGVVAGVYRNVVEVTLEDGSTSQLAWPVIMKAFNLGDYVEVVGGEYAGCLGYVQDIVDTVGIEVLEITVHRNCAKVFTISRPEHTPIETNEDLSPLMCTDTVPWKGIHILILRTDSEMRDSYLDDTNRTTSDRHGPYVQADSYKGKVSTVVDMSINQAGISGLKVCVRLDQNYSVTHAWPEIWLDYHQVVEEKSTTPPFSGPSEDYGTGNAWDVTAPNVPPHWSEHLALAERELRVNIPKKSQPQKIKLGVSSEPTVRDYHRWVVIMGAHIGKCVHGIRYVQGSKPIQWTVREIIMAEDDHDSFVGEAFDVRNSELCQMTDSQRTLDLNHQWAQTVCDEPVRIKKRKIQDT</sequence>
<dbReference type="EMBL" id="JAUEPU010000028">
    <property type="protein sequence ID" value="KAK0492693.1"/>
    <property type="molecule type" value="Genomic_DNA"/>
</dbReference>
<dbReference type="AlphaFoldDB" id="A0AA39PY17"/>
<accession>A0AA39PY17</accession>
<evidence type="ECO:0000256" key="1">
    <source>
        <dbReference type="SAM" id="MobiDB-lite"/>
    </source>
</evidence>
<feature type="compositionally biased region" description="Polar residues" evidence="1">
    <location>
        <begin position="10"/>
        <end position="22"/>
    </location>
</feature>
<dbReference type="Proteomes" id="UP001175228">
    <property type="component" value="Unassembled WGS sequence"/>
</dbReference>